<dbReference type="GeneID" id="20658596"/>
<accession>G4ZLL8</accession>
<dbReference type="Proteomes" id="UP000002640">
    <property type="component" value="Unassembled WGS sequence"/>
</dbReference>
<protein>
    <submittedName>
        <fullName evidence="1">Uncharacterized protein</fullName>
    </submittedName>
</protein>
<evidence type="ECO:0000313" key="1">
    <source>
        <dbReference type="EMBL" id="EGZ14593.1"/>
    </source>
</evidence>
<dbReference type="InterPro" id="IPR052050">
    <property type="entry name" value="SecEffector_AnkRepeat"/>
</dbReference>
<organism evidence="1 2">
    <name type="scientific">Phytophthora sojae (strain P6497)</name>
    <name type="common">Soybean stem and root rot agent</name>
    <name type="synonym">Phytophthora megasperma f. sp. glycines</name>
    <dbReference type="NCBI Taxonomy" id="1094619"/>
    <lineage>
        <taxon>Eukaryota</taxon>
        <taxon>Sar</taxon>
        <taxon>Stramenopiles</taxon>
        <taxon>Oomycota</taxon>
        <taxon>Peronosporomycetes</taxon>
        <taxon>Peronosporales</taxon>
        <taxon>Peronosporaceae</taxon>
        <taxon>Phytophthora</taxon>
    </lineage>
</organism>
<reference evidence="1 2" key="1">
    <citation type="journal article" date="2006" name="Science">
        <title>Phytophthora genome sequences uncover evolutionary origins and mechanisms of pathogenesis.</title>
        <authorList>
            <person name="Tyler B.M."/>
            <person name="Tripathy S."/>
            <person name="Zhang X."/>
            <person name="Dehal P."/>
            <person name="Jiang R.H."/>
            <person name="Aerts A."/>
            <person name="Arredondo F.D."/>
            <person name="Baxter L."/>
            <person name="Bensasson D."/>
            <person name="Beynon J.L."/>
            <person name="Chapman J."/>
            <person name="Damasceno C.M."/>
            <person name="Dorrance A.E."/>
            <person name="Dou D."/>
            <person name="Dickerman A.W."/>
            <person name="Dubchak I.L."/>
            <person name="Garbelotto M."/>
            <person name="Gijzen M."/>
            <person name="Gordon S.G."/>
            <person name="Govers F."/>
            <person name="Grunwald N.J."/>
            <person name="Huang W."/>
            <person name="Ivors K.L."/>
            <person name="Jones R.W."/>
            <person name="Kamoun S."/>
            <person name="Krampis K."/>
            <person name="Lamour K.H."/>
            <person name="Lee M.K."/>
            <person name="McDonald W.H."/>
            <person name="Medina M."/>
            <person name="Meijer H.J."/>
            <person name="Nordberg E.K."/>
            <person name="Maclean D.J."/>
            <person name="Ospina-Giraldo M.D."/>
            <person name="Morris P.F."/>
            <person name="Phuntumart V."/>
            <person name="Putnam N.H."/>
            <person name="Rash S."/>
            <person name="Rose J.K."/>
            <person name="Sakihama Y."/>
            <person name="Salamov A.A."/>
            <person name="Savidor A."/>
            <person name="Scheuring C.F."/>
            <person name="Smith B.M."/>
            <person name="Sobral B.W."/>
            <person name="Terry A."/>
            <person name="Torto-Alalibo T.A."/>
            <person name="Win J."/>
            <person name="Xu Z."/>
            <person name="Zhang H."/>
            <person name="Grigoriev I.V."/>
            <person name="Rokhsar D.S."/>
            <person name="Boore J.L."/>
        </authorList>
    </citation>
    <scope>NUCLEOTIDE SEQUENCE [LARGE SCALE GENOMIC DNA]</scope>
    <source>
        <strain evidence="1 2">P6497</strain>
    </source>
</reference>
<dbReference type="AlphaFoldDB" id="G4ZLL8"/>
<dbReference type="SUPFAM" id="SSF48403">
    <property type="entry name" value="Ankyrin repeat"/>
    <property type="match status" value="1"/>
</dbReference>
<dbReference type="InParanoid" id="G4ZLL8"/>
<dbReference type="SMR" id="G4ZLL8"/>
<dbReference type="EMBL" id="JH159155">
    <property type="protein sequence ID" value="EGZ14593.1"/>
    <property type="molecule type" value="Genomic_DNA"/>
</dbReference>
<gene>
    <name evidence="1" type="ORF">PHYSODRAFT_506313</name>
</gene>
<evidence type="ECO:0000313" key="2">
    <source>
        <dbReference type="Proteomes" id="UP000002640"/>
    </source>
</evidence>
<dbReference type="KEGG" id="psoj:PHYSODRAFT_506313"/>
<dbReference type="RefSeq" id="XP_009528342.1">
    <property type="nucleotide sequence ID" value="XM_009530047.1"/>
</dbReference>
<sequence length="311" mass="35011">MIHYQVAPMLAAALLFESKEAFVGLSRVFTAMSLYLDSAVELPLRKACRLGSLKLLDRIWDSSEAFVDKTPTTSEASDKTFTLRKFIRTDKFYRQYQFALSMEEAVKQKSLEMVKWLSARFQGYTVPEEVGKIAVREDSRDIIEFLLEIDISSGGDAVQGDDLFVEHHAAANGHLEVLQWLDQLRRIDGTGGLLTVAANKRHIHIVRWVIERDFRNSHNANNLACCTTGAMDAPAANGHFRVVEWLHEHNAVGCTEDALIGAARKGAFEIFLILHFQCNVQWSDATQRATRMSPPSAIRLWIAARDPTFAD</sequence>
<dbReference type="PANTHER" id="PTHR46586:SF3">
    <property type="entry name" value="ANKYRIN REPEAT-CONTAINING PROTEIN"/>
    <property type="match status" value="1"/>
</dbReference>
<dbReference type="PANTHER" id="PTHR46586">
    <property type="entry name" value="ANKYRIN REPEAT-CONTAINING PROTEIN"/>
    <property type="match status" value="1"/>
</dbReference>
<dbReference type="Gene3D" id="1.25.40.20">
    <property type="entry name" value="Ankyrin repeat-containing domain"/>
    <property type="match status" value="1"/>
</dbReference>
<dbReference type="InterPro" id="IPR036770">
    <property type="entry name" value="Ankyrin_rpt-contain_sf"/>
</dbReference>
<keyword evidence="2" id="KW-1185">Reference proteome</keyword>
<name>G4ZLL8_PHYSP</name>
<proteinExistence type="predicted"/>